<dbReference type="InterPro" id="IPR050121">
    <property type="entry name" value="Cytochrome_P450_monoxygenase"/>
</dbReference>
<evidence type="ECO:0008006" key="5">
    <source>
        <dbReference type="Google" id="ProtNLM"/>
    </source>
</evidence>
<dbReference type="PANTHER" id="PTHR24305">
    <property type="entry name" value="CYTOCHROME P450"/>
    <property type="match status" value="1"/>
</dbReference>
<sequence length="524" mass="58970">MPDPTHINTTTPPPPPPTVTFPTIPSPLLTSTKAFVKTQRNIIECFQPSTITETKPVSRALANQRLVRVFGIDNVFTNADDPVYRKRFTQQSTRKMRVAIGLSAESEVKKKGKDNSNDSTNAHAHLPETEAENENWEDLRAAARTTVNEFLTRSSSSSSTGAEAAVNVVDFAQYVTLKVSLKYLFPDASPSAPGSPSAEFAYIQFIGQRINELWLASKNPHDTTTSWKDETRLHEALLAVTAPRATWMRRIARALEYIPGLGSLFRYLFGVRKEDAEPHPLDPTRNPMNWLLPAYETMWRVVMRCVLEVGYRGAGDADVWKRVIAEYVSGDAEFRRRKKKKKNESDGGYDGAGDVDLTQDLRAMDITREILRLYPPVTHIHRRVNKTSPEILKADILACHRNPLLSHNDPDVFRPERWIQIERDIEDYLSRTDPTKSRKREEQERGFLPFAAVCPSDRGETRGFGMKMIALLTGVMLEGLGGGWQLDKQLPEIGTALEGGRTSYLDLHLKRLGDGDGEQEERGV</sequence>
<name>A0A6A6JX91_WESOR</name>
<evidence type="ECO:0000313" key="3">
    <source>
        <dbReference type="EMBL" id="KAF2281240.1"/>
    </source>
</evidence>
<dbReference type="Gene3D" id="1.10.630.10">
    <property type="entry name" value="Cytochrome P450"/>
    <property type="match status" value="1"/>
</dbReference>
<evidence type="ECO:0000313" key="4">
    <source>
        <dbReference type="Proteomes" id="UP000800097"/>
    </source>
</evidence>
<dbReference type="PANTHER" id="PTHR24305:SF166">
    <property type="entry name" value="CYTOCHROME P450 12A4, MITOCHONDRIAL-RELATED"/>
    <property type="match status" value="1"/>
</dbReference>
<dbReference type="GO" id="GO:0016705">
    <property type="term" value="F:oxidoreductase activity, acting on paired donors, with incorporation or reduction of molecular oxygen"/>
    <property type="evidence" value="ECO:0007669"/>
    <property type="project" value="InterPro"/>
</dbReference>
<evidence type="ECO:0000256" key="1">
    <source>
        <dbReference type="ARBA" id="ARBA00010617"/>
    </source>
</evidence>
<reference evidence="3" key="1">
    <citation type="journal article" date="2020" name="Stud. Mycol.">
        <title>101 Dothideomycetes genomes: a test case for predicting lifestyles and emergence of pathogens.</title>
        <authorList>
            <person name="Haridas S."/>
            <person name="Albert R."/>
            <person name="Binder M."/>
            <person name="Bloem J."/>
            <person name="Labutti K."/>
            <person name="Salamov A."/>
            <person name="Andreopoulos B."/>
            <person name="Baker S."/>
            <person name="Barry K."/>
            <person name="Bills G."/>
            <person name="Bluhm B."/>
            <person name="Cannon C."/>
            <person name="Castanera R."/>
            <person name="Culley D."/>
            <person name="Daum C."/>
            <person name="Ezra D."/>
            <person name="Gonzalez J."/>
            <person name="Henrissat B."/>
            <person name="Kuo A."/>
            <person name="Liang C."/>
            <person name="Lipzen A."/>
            <person name="Lutzoni F."/>
            <person name="Magnuson J."/>
            <person name="Mondo S."/>
            <person name="Nolan M."/>
            <person name="Ohm R."/>
            <person name="Pangilinan J."/>
            <person name="Park H.-J."/>
            <person name="Ramirez L."/>
            <person name="Alfaro M."/>
            <person name="Sun H."/>
            <person name="Tritt A."/>
            <person name="Yoshinaga Y."/>
            <person name="Zwiers L.-H."/>
            <person name="Turgeon B."/>
            <person name="Goodwin S."/>
            <person name="Spatafora J."/>
            <person name="Crous P."/>
            <person name="Grigoriev I."/>
        </authorList>
    </citation>
    <scope>NUCLEOTIDE SEQUENCE</scope>
    <source>
        <strain evidence="3">CBS 379.55</strain>
    </source>
</reference>
<proteinExistence type="inferred from homology"/>
<dbReference type="EMBL" id="ML986484">
    <property type="protein sequence ID" value="KAF2281240.1"/>
    <property type="molecule type" value="Genomic_DNA"/>
</dbReference>
<gene>
    <name evidence="3" type="ORF">EI97DRAFT_472570</name>
</gene>
<keyword evidence="4" id="KW-1185">Reference proteome</keyword>
<comment type="similarity">
    <text evidence="1">Belongs to the cytochrome P450 family.</text>
</comment>
<dbReference type="InterPro" id="IPR036396">
    <property type="entry name" value="Cyt_P450_sf"/>
</dbReference>
<feature type="region of interest" description="Disordered" evidence="2">
    <location>
        <begin position="107"/>
        <end position="135"/>
    </location>
</feature>
<dbReference type="AlphaFoldDB" id="A0A6A6JX91"/>
<dbReference type="OrthoDB" id="10029320at2759"/>
<dbReference type="GeneID" id="54555031"/>
<feature type="compositionally biased region" description="Basic and acidic residues" evidence="2">
    <location>
        <begin position="107"/>
        <end position="116"/>
    </location>
</feature>
<dbReference type="RefSeq" id="XP_033658777.1">
    <property type="nucleotide sequence ID" value="XM_033801856.1"/>
</dbReference>
<organism evidence="3 4">
    <name type="scientific">Westerdykella ornata</name>
    <dbReference type="NCBI Taxonomy" id="318751"/>
    <lineage>
        <taxon>Eukaryota</taxon>
        <taxon>Fungi</taxon>
        <taxon>Dikarya</taxon>
        <taxon>Ascomycota</taxon>
        <taxon>Pezizomycotina</taxon>
        <taxon>Dothideomycetes</taxon>
        <taxon>Pleosporomycetidae</taxon>
        <taxon>Pleosporales</taxon>
        <taxon>Sporormiaceae</taxon>
        <taxon>Westerdykella</taxon>
    </lineage>
</organism>
<dbReference type="GO" id="GO:0020037">
    <property type="term" value="F:heme binding"/>
    <property type="evidence" value="ECO:0007669"/>
    <property type="project" value="InterPro"/>
</dbReference>
<dbReference type="GO" id="GO:0004497">
    <property type="term" value="F:monooxygenase activity"/>
    <property type="evidence" value="ECO:0007669"/>
    <property type="project" value="InterPro"/>
</dbReference>
<accession>A0A6A6JX91</accession>
<dbReference type="Proteomes" id="UP000800097">
    <property type="component" value="Unassembled WGS sequence"/>
</dbReference>
<dbReference type="GO" id="GO:0005506">
    <property type="term" value="F:iron ion binding"/>
    <property type="evidence" value="ECO:0007669"/>
    <property type="project" value="InterPro"/>
</dbReference>
<evidence type="ECO:0000256" key="2">
    <source>
        <dbReference type="SAM" id="MobiDB-lite"/>
    </source>
</evidence>
<dbReference type="SUPFAM" id="SSF48264">
    <property type="entry name" value="Cytochrome P450"/>
    <property type="match status" value="1"/>
</dbReference>
<protein>
    <recommendedName>
        <fullName evidence="5">Cytochrome P450</fullName>
    </recommendedName>
</protein>